<feature type="domain" description="Luciferase-like" evidence="3">
    <location>
        <begin position="7"/>
        <end position="331"/>
    </location>
</feature>
<dbReference type="AlphaFoldDB" id="A0A938B234"/>
<organism evidence="4 5">
    <name type="scientific">Tectimicrobiota bacterium</name>
    <dbReference type="NCBI Taxonomy" id="2528274"/>
    <lineage>
        <taxon>Bacteria</taxon>
        <taxon>Pseudomonadati</taxon>
        <taxon>Nitrospinota/Tectimicrobiota group</taxon>
        <taxon>Candidatus Tectimicrobiota</taxon>
    </lineage>
</organism>
<sequence length="362" mass="40928">MRKDSIMKFGLMYEIQVPEPHYDGIEQERYQQVMAQVELADEVGFEYFWTVEHHFLREFSHCSAPEVLYGALSQRTKRIRIGHAVALLPGQYNHPVRVAERAAVLDIVSNGRVELGTGRSTTLIEMDGFQVDPAETKAQWEEAIGMIPRMWTQDPFTHEGRFYQIPPRSVIPKPVQKPHPPLWVACSQPDSFRAAGEMGLGALCFNLGGYAQMAERVGMYREGIKHAKPIGSFINNQIAALCVTHCAESDEEAYEFAGPEGVWFVQMAENLYAPWQGREVPNSYKFAVSAIQQERAGKTLQDHLQSGAFAMGTPDTVIKVLKKYQEAGIDQILCFMQMGNLAHTRIMDSIKLFGRHVIPYFK</sequence>
<evidence type="ECO:0000313" key="5">
    <source>
        <dbReference type="Proteomes" id="UP000712673"/>
    </source>
</evidence>
<evidence type="ECO:0000256" key="1">
    <source>
        <dbReference type="ARBA" id="ARBA00023002"/>
    </source>
</evidence>
<proteinExistence type="predicted"/>
<dbReference type="Gene3D" id="3.20.20.30">
    <property type="entry name" value="Luciferase-like domain"/>
    <property type="match status" value="1"/>
</dbReference>
<dbReference type="GO" id="GO:0004497">
    <property type="term" value="F:monooxygenase activity"/>
    <property type="evidence" value="ECO:0007669"/>
    <property type="project" value="UniProtKB-KW"/>
</dbReference>
<dbReference type="InterPro" id="IPR050766">
    <property type="entry name" value="Bact_Lucif_Oxidored"/>
</dbReference>
<gene>
    <name evidence="4" type="ORF">FJZ47_01325</name>
</gene>
<keyword evidence="1" id="KW-0560">Oxidoreductase</keyword>
<dbReference type="PANTHER" id="PTHR30137:SF8">
    <property type="entry name" value="BLR5498 PROTEIN"/>
    <property type="match status" value="1"/>
</dbReference>
<dbReference type="EMBL" id="VGLS01000020">
    <property type="protein sequence ID" value="MBM3222433.1"/>
    <property type="molecule type" value="Genomic_DNA"/>
</dbReference>
<dbReference type="Proteomes" id="UP000712673">
    <property type="component" value="Unassembled WGS sequence"/>
</dbReference>
<accession>A0A938B234</accession>
<dbReference type="GO" id="GO:0005829">
    <property type="term" value="C:cytosol"/>
    <property type="evidence" value="ECO:0007669"/>
    <property type="project" value="TreeGrafter"/>
</dbReference>
<evidence type="ECO:0000259" key="3">
    <source>
        <dbReference type="Pfam" id="PF00296"/>
    </source>
</evidence>
<dbReference type="PANTHER" id="PTHR30137">
    <property type="entry name" value="LUCIFERASE-LIKE MONOOXYGENASE"/>
    <property type="match status" value="1"/>
</dbReference>
<name>A0A938B234_UNCTE</name>
<dbReference type="SUPFAM" id="SSF51679">
    <property type="entry name" value="Bacterial luciferase-like"/>
    <property type="match status" value="1"/>
</dbReference>
<keyword evidence="2" id="KW-0503">Monooxygenase</keyword>
<evidence type="ECO:0000256" key="2">
    <source>
        <dbReference type="ARBA" id="ARBA00023033"/>
    </source>
</evidence>
<dbReference type="InterPro" id="IPR011251">
    <property type="entry name" value="Luciferase-like_dom"/>
</dbReference>
<dbReference type="Pfam" id="PF00296">
    <property type="entry name" value="Bac_luciferase"/>
    <property type="match status" value="1"/>
</dbReference>
<reference evidence="4" key="1">
    <citation type="submission" date="2019-03" db="EMBL/GenBank/DDBJ databases">
        <title>Lake Tanganyika Metagenome-Assembled Genomes (MAGs).</title>
        <authorList>
            <person name="Tran P."/>
        </authorList>
    </citation>
    <scope>NUCLEOTIDE SEQUENCE</scope>
    <source>
        <strain evidence="4">K_DeepCast_65m_m2_066</strain>
    </source>
</reference>
<protein>
    <submittedName>
        <fullName evidence="4">LLM class flavin-dependent oxidoreductase</fullName>
    </submittedName>
</protein>
<evidence type="ECO:0000313" key="4">
    <source>
        <dbReference type="EMBL" id="MBM3222433.1"/>
    </source>
</evidence>
<dbReference type="GO" id="GO:0016705">
    <property type="term" value="F:oxidoreductase activity, acting on paired donors, with incorporation or reduction of molecular oxygen"/>
    <property type="evidence" value="ECO:0007669"/>
    <property type="project" value="InterPro"/>
</dbReference>
<comment type="caution">
    <text evidence="4">The sequence shown here is derived from an EMBL/GenBank/DDBJ whole genome shotgun (WGS) entry which is preliminary data.</text>
</comment>
<dbReference type="InterPro" id="IPR036661">
    <property type="entry name" value="Luciferase-like_sf"/>
</dbReference>